<keyword evidence="2" id="KW-1185">Reference proteome</keyword>
<protein>
    <recommendedName>
        <fullName evidence="3">Secreted protein</fullName>
    </recommendedName>
</protein>
<reference evidence="1 2" key="1">
    <citation type="journal article" date="2024" name="Commun. Biol.">
        <title>Comparative genomic analysis of thermophilic fungi reveals convergent evolutionary adaptations and gene losses.</title>
        <authorList>
            <person name="Steindorff A.S."/>
            <person name="Aguilar-Pontes M.V."/>
            <person name="Robinson A.J."/>
            <person name="Andreopoulos B."/>
            <person name="LaButti K."/>
            <person name="Kuo A."/>
            <person name="Mondo S."/>
            <person name="Riley R."/>
            <person name="Otillar R."/>
            <person name="Haridas S."/>
            <person name="Lipzen A."/>
            <person name="Grimwood J."/>
            <person name="Schmutz J."/>
            <person name="Clum A."/>
            <person name="Reid I.D."/>
            <person name="Moisan M.C."/>
            <person name="Butler G."/>
            <person name="Nguyen T.T.M."/>
            <person name="Dewar K."/>
            <person name="Conant G."/>
            <person name="Drula E."/>
            <person name="Henrissat B."/>
            <person name="Hansel C."/>
            <person name="Singer S."/>
            <person name="Hutchinson M.I."/>
            <person name="de Vries R.P."/>
            <person name="Natvig D.O."/>
            <person name="Powell A.J."/>
            <person name="Tsang A."/>
            <person name="Grigoriev I.V."/>
        </authorList>
    </citation>
    <scope>NUCLEOTIDE SEQUENCE [LARGE SCALE GENOMIC DNA]</scope>
    <source>
        <strain evidence="1 2">CBS 494.80</strain>
    </source>
</reference>
<name>A0ABR4C6H6_9HELO</name>
<evidence type="ECO:0008006" key="3">
    <source>
        <dbReference type="Google" id="ProtNLM"/>
    </source>
</evidence>
<comment type="caution">
    <text evidence="1">The sequence shown here is derived from an EMBL/GenBank/DDBJ whole genome shotgun (WGS) entry which is preliminary data.</text>
</comment>
<evidence type="ECO:0000313" key="2">
    <source>
        <dbReference type="Proteomes" id="UP001595075"/>
    </source>
</evidence>
<sequence length="80" mass="9046">MQRPLALIRAWLSFVDTSLPGHIRTAYLATSGLIWTVMPPTHRLWIILNFEANDNSTPNRPTKSFSPGRVVDKITVTSRI</sequence>
<gene>
    <name evidence="1" type="ORF">VTL71DRAFT_4076</name>
</gene>
<dbReference type="EMBL" id="JAZHXI010000013">
    <property type="protein sequence ID" value="KAL2064936.1"/>
    <property type="molecule type" value="Genomic_DNA"/>
</dbReference>
<evidence type="ECO:0000313" key="1">
    <source>
        <dbReference type="EMBL" id="KAL2064936.1"/>
    </source>
</evidence>
<proteinExistence type="predicted"/>
<dbReference type="Proteomes" id="UP001595075">
    <property type="component" value="Unassembled WGS sequence"/>
</dbReference>
<organism evidence="1 2">
    <name type="scientific">Oculimacula yallundae</name>
    <dbReference type="NCBI Taxonomy" id="86028"/>
    <lineage>
        <taxon>Eukaryota</taxon>
        <taxon>Fungi</taxon>
        <taxon>Dikarya</taxon>
        <taxon>Ascomycota</taxon>
        <taxon>Pezizomycotina</taxon>
        <taxon>Leotiomycetes</taxon>
        <taxon>Helotiales</taxon>
        <taxon>Ploettnerulaceae</taxon>
        <taxon>Oculimacula</taxon>
    </lineage>
</organism>
<accession>A0ABR4C6H6</accession>